<feature type="non-terminal residue" evidence="2">
    <location>
        <position position="1"/>
    </location>
</feature>
<evidence type="ECO:0000313" key="2">
    <source>
        <dbReference type="EMBL" id="MCI40939.1"/>
    </source>
</evidence>
<evidence type="ECO:0000313" key="3">
    <source>
        <dbReference type="Proteomes" id="UP000265520"/>
    </source>
</evidence>
<organism evidence="2 3">
    <name type="scientific">Trifolium medium</name>
    <dbReference type="NCBI Taxonomy" id="97028"/>
    <lineage>
        <taxon>Eukaryota</taxon>
        <taxon>Viridiplantae</taxon>
        <taxon>Streptophyta</taxon>
        <taxon>Embryophyta</taxon>
        <taxon>Tracheophyta</taxon>
        <taxon>Spermatophyta</taxon>
        <taxon>Magnoliopsida</taxon>
        <taxon>eudicotyledons</taxon>
        <taxon>Gunneridae</taxon>
        <taxon>Pentapetalae</taxon>
        <taxon>rosids</taxon>
        <taxon>fabids</taxon>
        <taxon>Fabales</taxon>
        <taxon>Fabaceae</taxon>
        <taxon>Papilionoideae</taxon>
        <taxon>50 kb inversion clade</taxon>
        <taxon>NPAAA clade</taxon>
        <taxon>Hologalegina</taxon>
        <taxon>IRL clade</taxon>
        <taxon>Trifolieae</taxon>
        <taxon>Trifolium</taxon>
    </lineage>
</organism>
<comment type="caution">
    <text evidence="2">The sequence shown here is derived from an EMBL/GenBank/DDBJ whole genome shotgun (WGS) entry which is preliminary data.</text>
</comment>
<feature type="region of interest" description="Disordered" evidence="1">
    <location>
        <begin position="69"/>
        <end position="102"/>
    </location>
</feature>
<reference evidence="2 3" key="1">
    <citation type="journal article" date="2018" name="Front. Plant Sci.">
        <title>Red Clover (Trifolium pratense) and Zigzag Clover (T. medium) - A Picture of Genomic Similarities and Differences.</title>
        <authorList>
            <person name="Dluhosova J."/>
            <person name="Istvanek J."/>
            <person name="Nedelnik J."/>
            <person name="Repkova J."/>
        </authorList>
    </citation>
    <scope>NUCLEOTIDE SEQUENCE [LARGE SCALE GENOMIC DNA]</scope>
    <source>
        <strain evidence="3">cv. 10/8</strain>
        <tissue evidence="2">Leaf</tissue>
    </source>
</reference>
<name>A0A392RX34_9FABA</name>
<sequence>RCFCPELQRYLVSADVTFFETCPFYSAPVSLDENCTSDVQDIPPIVPAPIVVPTTPPLRVYQRRKHHPPEVADDIILPAPSPASTDPPAMSPAPEHPIALRK</sequence>
<dbReference type="AlphaFoldDB" id="A0A392RX34"/>
<feature type="non-terminal residue" evidence="2">
    <location>
        <position position="102"/>
    </location>
</feature>
<accession>A0A392RX34</accession>
<dbReference type="EMBL" id="LXQA010285714">
    <property type="protein sequence ID" value="MCI40939.1"/>
    <property type="molecule type" value="Genomic_DNA"/>
</dbReference>
<keyword evidence="3" id="KW-1185">Reference proteome</keyword>
<proteinExistence type="predicted"/>
<dbReference type="Proteomes" id="UP000265520">
    <property type="component" value="Unassembled WGS sequence"/>
</dbReference>
<protein>
    <submittedName>
        <fullName evidence="2">Uncharacterized protein</fullName>
    </submittedName>
</protein>
<evidence type="ECO:0000256" key="1">
    <source>
        <dbReference type="SAM" id="MobiDB-lite"/>
    </source>
</evidence>